<dbReference type="PANTHER" id="PTHR12461:SF105">
    <property type="entry name" value="HYPOXIA-INDUCIBLE FACTOR 1-ALPHA INHIBITOR"/>
    <property type="match status" value="1"/>
</dbReference>
<dbReference type="GO" id="GO:0005634">
    <property type="term" value="C:nucleus"/>
    <property type="evidence" value="ECO:0007669"/>
    <property type="project" value="UniProtKB-SubCell"/>
</dbReference>
<dbReference type="Pfam" id="PF13621">
    <property type="entry name" value="Cupin_8"/>
    <property type="match status" value="1"/>
</dbReference>
<evidence type="ECO:0000256" key="1">
    <source>
        <dbReference type="ARBA" id="ARBA00001954"/>
    </source>
</evidence>
<comment type="cofactor">
    <cofactor evidence="1">
        <name>Fe(2+)</name>
        <dbReference type="ChEBI" id="CHEBI:29033"/>
    </cofactor>
</comment>
<evidence type="ECO:0000313" key="12">
    <source>
        <dbReference type="Proteomes" id="UP000247498"/>
    </source>
</evidence>
<dbReference type="GO" id="GO:0051213">
    <property type="term" value="F:dioxygenase activity"/>
    <property type="evidence" value="ECO:0007669"/>
    <property type="project" value="UniProtKB-KW"/>
</dbReference>
<evidence type="ECO:0000259" key="10">
    <source>
        <dbReference type="PROSITE" id="PS51184"/>
    </source>
</evidence>
<evidence type="ECO:0000256" key="4">
    <source>
        <dbReference type="ARBA" id="ARBA00022723"/>
    </source>
</evidence>
<name>A0A2V0PF14_9CHLO</name>
<protein>
    <recommendedName>
        <fullName evidence="10">JmjC domain-containing protein</fullName>
    </recommendedName>
</protein>
<keyword evidence="6" id="KW-0560">Oxidoreductase</keyword>
<gene>
    <name evidence="11" type="ORF">Rsub_11079</name>
</gene>
<dbReference type="OrthoDB" id="47172at2759"/>
<evidence type="ECO:0000256" key="2">
    <source>
        <dbReference type="ARBA" id="ARBA00004123"/>
    </source>
</evidence>
<dbReference type="InterPro" id="IPR041667">
    <property type="entry name" value="Cupin_8"/>
</dbReference>
<evidence type="ECO:0000256" key="3">
    <source>
        <dbReference type="ARBA" id="ARBA00006801"/>
    </source>
</evidence>
<keyword evidence="5" id="KW-0223">Dioxygenase</keyword>
<dbReference type="Pfam" id="PF24472">
    <property type="entry name" value="ARM_KDM8_N"/>
    <property type="match status" value="1"/>
</dbReference>
<evidence type="ECO:0000256" key="9">
    <source>
        <dbReference type="SAM" id="MobiDB-lite"/>
    </source>
</evidence>
<reference evidence="11 12" key="1">
    <citation type="journal article" date="2018" name="Sci. Rep.">
        <title>Raphidocelis subcapitata (=Pseudokirchneriella subcapitata) provides an insight into genome evolution and environmental adaptations in the Sphaeropleales.</title>
        <authorList>
            <person name="Suzuki S."/>
            <person name="Yamaguchi H."/>
            <person name="Nakajima N."/>
            <person name="Kawachi M."/>
        </authorList>
    </citation>
    <scope>NUCLEOTIDE SEQUENCE [LARGE SCALE GENOMIC DNA]</scope>
    <source>
        <strain evidence="11 12">NIES-35</strain>
    </source>
</reference>
<evidence type="ECO:0000256" key="7">
    <source>
        <dbReference type="ARBA" id="ARBA00023004"/>
    </source>
</evidence>
<accession>A0A2V0PF14</accession>
<keyword evidence="7" id="KW-0408">Iron</keyword>
<dbReference type="EMBL" id="BDRX01000125">
    <property type="protein sequence ID" value="GBF98434.1"/>
    <property type="molecule type" value="Genomic_DNA"/>
</dbReference>
<evidence type="ECO:0000313" key="11">
    <source>
        <dbReference type="EMBL" id="GBF98434.1"/>
    </source>
</evidence>
<sequence length="461" mass="48568">MQLLAARLLAPGAGGLSDAVFAGDWAAVGGRQCLGFLARALASVFTGDAAALALPAQALQDVCWEQLHSGHWSSVDVAWRDAYALSTLLVAAATADGPIGGEAAAAAHEARLEAALRQMDLAAMMGGPRFREHVDAAAAAAEAALAAERERRAAADAPAAAPLLLSQLPAPPVALPPGALADPLRILPVVEPPSLEAFMLEYMLAPGGGRPVVIRGAIESWPALTRWQDAAYLERVAGRRTVPVEVGEHYLRDDWGTELMTLGDFLRRHVIGPAGAGGRGPDQQQSAAGGQQQQQQQRAAGEQPAGAAAGQRGQQRRGYLAQHELFSQIPALAADIAAPDYTALGEDGLRSVNAWLGPAGTVTPLHQDPYHNLLAQVVGRKYVRVVSPAHTAALYPHAGGMHTNTSRVDAGAPDAARFPDYAAAPFWECVLQAGDMLYIPPKWWHYVTAVTASFSCSFWWS</sequence>
<dbReference type="PROSITE" id="PS51184">
    <property type="entry name" value="JMJC"/>
    <property type="match status" value="1"/>
</dbReference>
<keyword evidence="8" id="KW-0539">Nucleus</keyword>
<dbReference type="AlphaFoldDB" id="A0A2V0PF14"/>
<dbReference type="STRING" id="307507.A0A2V0PF14"/>
<feature type="region of interest" description="Disordered" evidence="9">
    <location>
        <begin position="272"/>
        <end position="314"/>
    </location>
</feature>
<comment type="subcellular location">
    <subcellularLocation>
        <location evidence="2">Nucleus</location>
    </subcellularLocation>
</comment>
<dbReference type="PANTHER" id="PTHR12461">
    <property type="entry name" value="HYPOXIA-INDUCIBLE FACTOR 1 ALPHA INHIBITOR-RELATED"/>
    <property type="match status" value="1"/>
</dbReference>
<dbReference type="SMART" id="SM00558">
    <property type="entry name" value="JmjC"/>
    <property type="match status" value="1"/>
</dbReference>
<dbReference type="InterPro" id="IPR056520">
    <property type="entry name" value="ARM_KDM8_N"/>
</dbReference>
<keyword evidence="12" id="KW-1185">Reference proteome</keyword>
<dbReference type="GO" id="GO:0046872">
    <property type="term" value="F:metal ion binding"/>
    <property type="evidence" value="ECO:0007669"/>
    <property type="project" value="UniProtKB-KW"/>
</dbReference>
<evidence type="ECO:0000256" key="5">
    <source>
        <dbReference type="ARBA" id="ARBA00022964"/>
    </source>
</evidence>
<comment type="similarity">
    <text evidence="3">Belongs to the JARID1 histone demethylase family.</text>
</comment>
<proteinExistence type="inferred from homology"/>
<keyword evidence="4" id="KW-0479">Metal-binding</keyword>
<evidence type="ECO:0000256" key="6">
    <source>
        <dbReference type="ARBA" id="ARBA00023002"/>
    </source>
</evidence>
<dbReference type="InParanoid" id="A0A2V0PF14"/>
<dbReference type="Proteomes" id="UP000247498">
    <property type="component" value="Unassembled WGS sequence"/>
</dbReference>
<dbReference type="Gene3D" id="2.60.120.650">
    <property type="entry name" value="Cupin"/>
    <property type="match status" value="1"/>
</dbReference>
<dbReference type="SUPFAM" id="SSF51197">
    <property type="entry name" value="Clavaminate synthase-like"/>
    <property type="match status" value="1"/>
</dbReference>
<evidence type="ECO:0000256" key="8">
    <source>
        <dbReference type="ARBA" id="ARBA00023242"/>
    </source>
</evidence>
<dbReference type="InterPro" id="IPR003347">
    <property type="entry name" value="JmjC_dom"/>
</dbReference>
<feature type="domain" description="JmjC" evidence="10">
    <location>
        <begin position="318"/>
        <end position="461"/>
    </location>
</feature>
<organism evidence="11 12">
    <name type="scientific">Raphidocelis subcapitata</name>
    <dbReference type="NCBI Taxonomy" id="307507"/>
    <lineage>
        <taxon>Eukaryota</taxon>
        <taxon>Viridiplantae</taxon>
        <taxon>Chlorophyta</taxon>
        <taxon>core chlorophytes</taxon>
        <taxon>Chlorophyceae</taxon>
        <taxon>CS clade</taxon>
        <taxon>Sphaeropleales</taxon>
        <taxon>Selenastraceae</taxon>
        <taxon>Raphidocelis</taxon>
    </lineage>
</organism>
<feature type="compositionally biased region" description="Low complexity" evidence="9">
    <location>
        <begin position="283"/>
        <end position="314"/>
    </location>
</feature>
<dbReference type="FunCoup" id="A0A2V0PF14">
    <property type="interactions" value="842"/>
</dbReference>
<comment type="caution">
    <text evidence="11">The sequence shown here is derived from an EMBL/GenBank/DDBJ whole genome shotgun (WGS) entry which is preliminary data.</text>
</comment>